<keyword evidence="2" id="KW-1185">Reference proteome</keyword>
<dbReference type="EMBL" id="CP107020">
    <property type="protein sequence ID" value="UYG17673.1"/>
    <property type="molecule type" value="Genomic_DNA"/>
</dbReference>
<protein>
    <submittedName>
        <fullName evidence="1">Uncharacterized protein</fullName>
    </submittedName>
</protein>
<dbReference type="RefSeq" id="WP_263594881.1">
    <property type="nucleotide sequence ID" value="NZ_CP107020.1"/>
</dbReference>
<name>A0ABY6G376_9MICO</name>
<proteinExistence type="predicted"/>
<dbReference type="Proteomes" id="UP001164305">
    <property type="component" value="Chromosome"/>
</dbReference>
<organism evidence="1 2">
    <name type="scientific">Brachybacterium huguangmaarense</name>
    <dbReference type="NCBI Taxonomy" id="1652028"/>
    <lineage>
        <taxon>Bacteria</taxon>
        <taxon>Bacillati</taxon>
        <taxon>Actinomycetota</taxon>
        <taxon>Actinomycetes</taxon>
        <taxon>Micrococcales</taxon>
        <taxon>Dermabacteraceae</taxon>
        <taxon>Brachybacterium</taxon>
    </lineage>
</organism>
<accession>A0ABY6G376</accession>
<sequence>MIMSFDVGVRERHAIVFSFDKVWGRITIMVDGQSVVDGVVGLSFSTVRTWEFDVGVHERHRVRIDKRRPLLLAGARPQTVTVHVDGVLVAQNTA</sequence>
<reference evidence="1" key="1">
    <citation type="submission" date="2022-10" db="EMBL/GenBank/DDBJ databases">
        <title>Whole-Genome Sequencing of Brachybacterium huguangmaarense BRM-3, Isolated from Betula schmidtii.</title>
        <authorList>
            <person name="Haam D."/>
        </authorList>
    </citation>
    <scope>NUCLEOTIDE SEQUENCE</scope>
    <source>
        <strain evidence="1">BRM-3</strain>
    </source>
</reference>
<evidence type="ECO:0000313" key="2">
    <source>
        <dbReference type="Proteomes" id="UP001164305"/>
    </source>
</evidence>
<gene>
    <name evidence="1" type="ORF">BRM3_04415</name>
</gene>
<evidence type="ECO:0000313" key="1">
    <source>
        <dbReference type="EMBL" id="UYG17673.1"/>
    </source>
</evidence>